<dbReference type="EMBL" id="JBBLXS010001040">
    <property type="protein sequence ID" value="MEK0189227.1"/>
    <property type="molecule type" value="Genomic_DNA"/>
</dbReference>
<evidence type="ECO:0000313" key="2">
    <source>
        <dbReference type="EMBL" id="MEK0189227.1"/>
    </source>
</evidence>
<name>A0ABU8YY60_9CYAN</name>
<dbReference type="InterPro" id="IPR011335">
    <property type="entry name" value="Restrct_endonuc-II-like"/>
</dbReference>
<feature type="region of interest" description="Disordered" evidence="1">
    <location>
        <begin position="27"/>
        <end position="48"/>
    </location>
</feature>
<sequence>MSGGLFDWVGEVIAEIGSEIAEAFGSDDAAGSNLGEAQATTTSRSQEIGRASYEKGEKFEEDTEEKLAIFGFNAVQVPRNFLYNETFEQYGRPTQVDVTIDDNNDNEVAIIECKSYTSKWNNDEAVDQAKRLVHVANERGIPLIFSTPDGTTDCFGSRVKEVLNETQCFVISPDNIFFADPSDVKENG</sequence>
<keyword evidence="3" id="KW-1185">Reference proteome</keyword>
<accession>A0ABU8YY60</accession>
<evidence type="ECO:0000313" key="3">
    <source>
        <dbReference type="Proteomes" id="UP001384579"/>
    </source>
</evidence>
<evidence type="ECO:0008006" key="4">
    <source>
        <dbReference type="Google" id="ProtNLM"/>
    </source>
</evidence>
<gene>
    <name evidence="2" type="ORF">WMG39_30925</name>
</gene>
<evidence type="ECO:0000256" key="1">
    <source>
        <dbReference type="SAM" id="MobiDB-lite"/>
    </source>
</evidence>
<dbReference type="SUPFAM" id="SSF52980">
    <property type="entry name" value="Restriction endonuclease-like"/>
    <property type="match status" value="1"/>
</dbReference>
<dbReference type="Proteomes" id="UP001384579">
    <property type="component" value="Unassembled WGS sequence"/>
</dbReference>
<protein>
    <recommendedName>
        <fullName evidence="4">Restriction endonuclease type IV Mrr domain-containing protein</fullName>
    </recommendedName>
</protein>
<feature type="non-terminal residue" evidence="2">
    <location>
        <position position="188"/>
    </location>
</feature>
<proteinExistence type="predicted"/>
<reference evidence="2 3" key="1">
    <citation type="journal article" date="2020" name="Harmful Algae">
        <title>Molecular and morphological characterization of a novel dihydroanatoxin-a producing Microcoleus species (cyanobacteria) from the Russian River, California, USA.</title>
        <authorList>
            <person name="Conklin K.Y."/>
            <person name="Stancheva R."/>
            <person name="Otten T.G."/>
            <person name="Fadness R."/>
            <person name="Boyer G.L."/>
            <person name="Read B."/>
            <person name="Zhang X."/>
            <person name="Sheath R.G."/>
        </authorList>
    </citation>
    <scope>NUCLEOTIDE SEQUENCE [LARGE SCALE GENOMIC DNA]</scope>
    <source>
        <strain evidence="2 3">PTRS2</strain>
    </source>
</reference>
<comment type="caution">
    <text evidence="2">The sequence shown here is derived from an EMBL/GenBank/DDBJ whole genome shotgun (WGS) entry which is preliminary data.</text>
</comment>
<dbReference type="RefSeq" id="WP_340542470.1">
    <property type="nucleotide sequence ID" value="NZ_JBBLXS010001040.1"/>
</dbReference>
<organism evidence="2 3">
    <name type="scientific">Microcoleus anatoxicus PTRS2</name>
    <dbReference type="NCBI Taxonomy" id="2705321"/>
    <lineage>
        <taxon>Bacteria</taxon>
        <taxon>Bacillati</taxon>
        <taxon>Cyanobacteriota</taxon>
        <taxon>Cyanophyceae</taxon>
        <taxon>Oscillatoriophycideae</taxon>
        <taxon>Oscillatoriales</taxon>
        <taxon>Microcoleaceae</taxon>
        <taxon>Microcoleus</taxon>
        <taxon>Microcoleus anatoxicus</taxon>
    </lineage>
</organism>